<accession>A0A2P5CDM9</accession>
<keyword evidence="3" id="KW-1185">Reference proteome</keyword>
<dbReference type="EMBL" id="JXTB01000142">
    <property type="protein sequence ID" value="PON59160.1"/>
    <property type="molecule type" value="Genomic_DNA"/>
</dbReference>
<feature type="compositionally biased region" description="Basic and acidic residues" evidence="1">
    <location>
        <begin position="11"/>
        <end position="21"/>
    </location>
</feature>
<evidence type="ECO:0000313" key="2">
    <source>
        <dbReference type="EMBL" id="PON59160.1"/>
    </source>
</evidence>
<gene>
    <name evidence="2" type="ORF">PanWU01x14_160870</name>
</gene>
<dbReference type="Proteomes" id="UP000237105">
    <property type="component" value="Unassembled WGS sequence"/>
</dbReference>
<comment type="caution">
    <text evidence="2">The sequence shown here is derived from an EMBL/GenBank/DDBJ whole genome shotgun (WGS) entry which is preliminary data.</text>
</comment>
<feature type="compositionally biased region" description="Basic and acidic residues" evidence="1">
    <location>
        <begin position="89"/>
        <end position="124"/>
    </location>
</feature>
<proteinExistence type="predicted"/>
<reference evidence="3" key="1">
    <citation type="submission" date="2016-06" db="EMBL/GenBank/DDBJ databases">
        <title>Parallel loss of symbiosis genes in relatives of nitrogen-fixing non-legume Parasponia.</title>
        <authorList>
            <person name="Van Velzen R."/>
            <person name="Holmer R."/>
            <person name="Bu F."/>
            <person name="Rutten L."/>
            <person name="Van Zeijl A."/>
            <person name="Liu W."/>
            <person name="Santuari L."/>
            <person name="Cao Q."/>
            <person name="Sharma T."/>
            <person name="Shen D."/>
            <person name="Roswanjaya Y."/>
            <person name="Wardhani T."/>
            <person name="Kalhor M.S."/>
            <person name="Jansen J."/>
            <person name="Van den Hoogen J."/>
            <person name="Gungor B."/>
            <person name="Hartog M."/>
            <person name="Hontelez J."/>
            <person name="Verver J."/>
            <person name="Yang W.-C."/>
            <person name="Schijlen E."/>
            <person name="Repin R."/>
            <person name="Schilthuizen M."/>
            <person name="Schranz E."/>
            <person name="Heidstra R."/>
            <person name="Miyata K."/>
            <person name="Fedorova E."/>
            <person name="Kohlen W."/>
            <person name="Bisseling T."/>
            <person name="Smit S."/>
            <person name="Geurts R."/>
        </authorList>
    </citation>
    <scope>NUCLEOTIDE SEQUENCE [LARGE SCALE GENOMIC DNA]</scope>
    <source>
        <strain evidence="3">cv. WU1-14</strain>
    </source>
</reference>
<feature type="region of interest" description="Disordered" evidence="1">
    <location>
        <begin position="73"/>
        <end position="124"/>
    </location>
</feature>
<name>A0A2P5CDM9_PARAD</name>
<dbReference type="AlphaFoldDB" id="A0A2P5CDM9"/>
<evidence type="ECO:0000313" key="3">
    <source>
        <dbReference type="Proteomes" id="UP000237105"/>
    </source>
</evidence>
<evidence type="ECO:0000256" key="1">
    <source>
        <dbReference type="SAM" id="MobiDB-lite"/>
    </source>
</evidence>
<protein>
    <submittedName>
        <fullName evidence="2">Uncharacterized protein</fullName>
    </submittedName>
</protein>
<feature type="region of interest" description="Disordered" evidence="1">
    <location>
        <begin position="1"/>
        <end position="21"/>
    </location>
</feature>
<organism evidence="2 3">
    <name type="scientific">Parasponia andersonii</name>
    <name type="common">Sponia andersonii</name>
    <dbReference type="NCBI Taxonomy" id="3476"/>
    <lineage>
        <taxon>Eukaryota</taxon>
        <taxon>Viridiplantae</taxon>
        <taxon>Streptophyta</taxon>
        <taxon>Embryophyta</taxon>
        <taxon>Tracheophyta</taxon>
        <taxon>Spermatophyta</taxon>
        <taxon>Magnoliopsida</taxon>
        <taxon>eudicotyledons</taxon>
        <taxon>Gunneridae</taxon>
        <taxon>Pentapetalae</taxon>
        <taxon>rosids</taxon>
        <taxon>fabids</taxon>
        <taxon>Rosales</taxon>
        <taxon>Cannabaceae</taxon>
        <taxon>Parasponia</taxon>
    </lineage>
</organism>
<sequence length="124" mass="14225">MDKVVSTMIRPGRDHQPEAGRWRLNTQTQKAQTALQRDLEKVHSELDDEWSGDVRAASAYPSWLALRTSPRHSKRYDDEGHRRPSVGEAHNEIVDPAAKMRREKAEARANECADRGTDNRDHQL</sequence>